<evidence type="ECO:0000313" key="1">
    <source>
        <dbReference type="EMBL" id="KRX81948.1"/>
    </source>
</evidence>
<gene>
    <name evidence="1" type="ORF">T4E_10194</name>
</gene>
<accession>A0A0V0X1N9</accession>
<evidence type="ECO:0000313" key="2">
    <source>
        <dbReference type="Proteomes" id="UP000054815"/>
    </source>
</evidence>
<reference evidence="1 2" key="1">
    <citation type="submission" date="2015-01" db="EMBL/GenBank/DDBJ databases">
        <title>Evolution of Trichinella species and genotypes.</title>
        <authorList>
            <person name="Korhonen P.K."/>
            <person name="Edoardo P."/>
            <person name="Giuseppe L.R."/>
            <person name="Gasser R.B."/>
        </authorList>
    </citation>
    <scope>NUCLEOTIDE SEQUENCE [LARGE SCALE GENOMIC DNA]</scope>
    <source>
        <strain evidence="1">ISS141</strain>
    </source>
</reference>
<evidence type="ECO:0008006" key="3">
    <source>
        <dbReference type="Google" id="ProtNLM"/>
    </source>
</evidence>
<sequence length="137" mass="15183">LRRVCFGLTCSPSLAIQTTRTHADKSQHAGDKTARLITSNMYVDNLVLSCDSIEEAKKMVEELKSLFAKGGFNLTGFTTRRCDGGDPKPAGRLWKTLGILWDPNSDGLSFRQPEFDAEAQDTKRTLLSLAAKIFYPL</sequence>
<dbReference type="SUPFAM" id="SSF56672">
    <property type="entry name" value="DNA/RNA polymerases"/>
    <property type="match status" value="1"/>
</dbReference>
<dbReference type="STRING" id="6337.A0A0V0X1N9"/>
<dbReference type="Proteomes" id="UP000054815">
    <property type="component" value="Unassembled WGS sequence"/>
</dbReference>
<dbReference type="InterPro" id="IPR043502">
    <property type="entry name" value="DNA/RNA_pol_sf"/>
</dbReference>
<feature type="non-terminal residue" evidence="1">
    <location>
        <position position="1"/>
    </location>
</feature>
<dbReference type="AlphaFoldDB" id="A0A0V0X1N9"/>
<proteinExistence type="predicted"/>
<feature type="non-terminal residue" evidence="1">
    <location>
        <position position="137"/>
    </location>
</feature>
<dbReference type="EMBL" id="JYDU01000769">
    <property type="protein sequence ID" value="KRX81948.1"/>
    <property type="molecule type" value="Genomic_DNA"/>
</dbReference>
<dbReference type="PANTHER" id="PTHR47331">
    <property type="entry name" value="PHD-TYPE DOMAIN-CONTAINING PROTEIN"/>
    <property type="match status" value="1"/>
</dbReference>
<organism evidence="1 2">
    <name type="scientific">Trichinella pseudospiralis</name>
    <name type="common">Parasitic roundworm</name>
    <dbReference type="NCBI Taxonomy" id="6337"/>
    <lineage>
        <taxon>Eukaryota</taxon>
        <taxon>Metazoa</taxon>
        <taxon>Ecdysozoa</taxon>
        <taxon>Nematoda</taxon>
        <taxon>Enoplea</taxon>
        <taxon>Dorylaimia</taxon>
        <taxon>Trichinellida</taxon>
        <taxon>Trichinellidae</taxon>
        <taxon>Trichinella</taxon>
    </lineage>
</organism>
<comment type="caution">
    <text evidence="1">The sequence shown here is derived from an EMBL/GenBank/DDBJ whole genome shotgun (WGS) entry which is preliminary data.</text>
</comment>
<name>A0A0V0X1N9_TRIPS</name>
<protein>
    <recommendedName>
        <fullName evidence="3">Reverse transcriptase domain-containing protein</fullName>
    </recommendedName>
</protein>